<reference evidence="2" key="1">
    <citation type="journal article" date="2017" name="Environ. Microbiol. Rep.">
        <title>Genetic Diversity of Marine Anaerobic Ammonium-Oxidizing Bacteria as Revealed by Genomic and Proteomic Analyses of 'Candidatus Scalindua japonica'.</title>
        <authorList>
            <person name="Oshiki M."/>
            <person name="Mizuto K."/>
            <person name="Kimura Z."/>
            <person name="Kindaichi T."/>
            <person name="Satoh H."/>
            <person name="Okabe S."/>
        </authorList>
    </citation>
    <scope>NUCLEOTIDE SEQUENCE [LARGE SCALE GENOMIC DNA]</scope>
    <source>
        <strain evidence="2">husup-a2</strain>
    </source>
</reference>
<evidence type="ECO:0000313" key="2">
    <source>
        <dbReference type="Proteomes" id="UP000218542"/>
    </source>
</evidence>
<dbReference type="EMBL" id="BAOS01000005">
    <property type="protein sequence ID" value="GAX60148.1"/>
    <property type="molecule type" value="Genomic_DNA"/>
</dbReference>
<dbReference type="AlphaFoldDB" id="A0A286TW82"/>
<evidence type="ECO:0000313" key="1">
    <source>
        <dbReference type="EMBL" id="GAX60148.1"/>
    </source>
</evidence>
<dbReference type="Proteomes" id="UP000218542">
    <property type="component" value="Unassembled WGS sequence"/>
</dbReference>
<sequence>MAIKNIELHIDKLVLHGFSPHDRYRIGEAVERQLTQMLTEQGMPASLSHGGKYSHLYGGSFNIVQGSKAETIGSQVAQSVYKNMNVSQRRQER</sequence>
<protein>
    <submittedName>
        <fullName evidence="1">Outer membrane protein/protective antigen OMA87</fullName>
    </submittedName>
</protein>
<name>A0A286TW82_9BACT</name>
<comment type="caution">
    <text evidence="1">The sequence shown here is derived from an EMBL/GenBank/DDBJ whole genome shotgun (WGS) entry which is preliminary data.</text>
</comment>
<proteinExistence type="predicted"/>
<accession>A0A286TW82</accession>
<keyword evidence="2" id="KW-1185">Reference proteome</keyword>
<organism evidence="1 2">
    <name type="scientific">Candidatus Scalindua japonica</name>
    <dbReference type="NCBI Taxonomy" id="1284222"/>
    <lineage>
        <taxon>Bacteria</taxon>
        <taxon>Pseudomonadati</taxon>
        <taxon>Planctomycetota</taxon>
        <taxon>Candidatus Brocadiia</taxon>
        <taxon>Candidatus Brocadiales</taxon>
        <taxon>Candidatus Scalinduaceae</taxon>
        <taxon>Candidatus Scalindua</taxon>
    </lineage>
</organism>
<gene>
    <name evidence="1" type="ORF">SCALIN_C05_0233</name>
</gene>